<evidence type="ECO:0000313" key="3">
    <source>
        <dbReference type="Proteomes" id="UP001054945"/>
    </source>
</evidence>
<comment type="caution">
    <text evidence="2">The sequence shown here is derived from an EMBL/GenBank/DDBJ whole genome shotgun (WGS) entry which is preliminary data.</text>
</comment>
<protein>
    <submittedName>
        <fullName evidence="2">Uncharacterized protein</fullName>
    </submittedName>
</protein>
<accession>A0AAV4P8J2</accession>
<keyword evidence="3" id="KW-1185">Reference proteome</keyword>
<gene>
    <name evidence="2" type="ORF">CEXT_709241</name>
</gene>
<proteinExistence type="predicted"/>
<evidence type="ECO:0000313" key="2">
    <source>
        <dbReference type="EMBL" id="GIX92328.1"/>
    </source>
</evidence>
<dbReference type="AlphaFoldDB" id="A0AAV4P8J2"/>
<name>A0AAV4P8J2_CAEEX</name>
<feature type="region of interest" description="Disordered" evidence="1">
    <location>
        <begin position="23"/>
        <end position="46"/>
    </location>
</feature>
<reference evidence="2 3" key="1">
    <citation type="submission" date="2021-06" db="EMBL/GenBank/DDBJ databases">
        <title>Caerostris extrusa draft genome.</title>
        <authorList>
            <person name="Kono N."/>
            <person name="Arakawa K."/>
        </authorList>
    </citation>
    <scope>NUCLEOTIDE SEQUENCE [LARGE SCALE GENOMIC DNA]</scope>
</reference>
<dbReference type="EMBL" id="BPLR01021680">
    <property type="protein sequence ID" value="GIX92328.1"/>
    <property type="molecule type" value="Genomic_DNA"/>
</dbReference>
<dbReference type="Proteomes" id="UP001054945">
    <property type="component" value="Unassembled WGS sequence"/>
</dbReference>
<organism evidence="2 3">
    <name type="scientific">Caerostris extrusa</name>
    <name type="common">Bark spider</name>
    <name type="synonym">Caerostris bankana</name>
    <dbReference type="NCBI Taxonomy" id="172846"/>
    <lineage>
        <taxon>Eukaryota</taxon>
        <taxon>Metazoa</taxon>
        <taxon>Ecdysozoa</taxon>
        <taxon>Arthropoda</taxon>
        <taxon>Chelicerata</taxon>
        <taxon>Arachnida</taxon>
        <taxon>Araneae</taxon>
        <taxon>Araneomorphae</taxon>
        <taxon>Entelegynae</taxon>
        <taxon>Araneoidea</taxon>
        <taxon>Araneidae</taxon>
        <taxon>Caerostris</taxon>
    </lineage>
</organism>
<sequence>MILRHVVTILNGQNGTFIRRNKFDTNGGKFDNDEPNSSIDKDSNDALNDECPETLLNDVSGTLREGLYFRSETGGGRHG</sequence>
<evidence type="ECO:0000256" key="1">
    <source>
        <dbReference type="SAM" id="MobiDB-lite"/>
    </source>
</evidence>